<dbReference type="NCBIfam" id="NF008278">
    <property type="entry name" value="PRK11056.1"/>
    <property type="match status" value="1"/>
</dbReference>
<dbReference type="Proteomes" id="UP000809621">
    <property type="component" value="Unassembled WGS sequence"/>
</dbReference>
<evidence type="ECO:0000313" key="2">
    <source>
        <dbReference type="EMBL" id="MBM7038664.1"/>
    </source>
</evidence>
<accession>A0ABS2HNN4</accession>
<evidence type="ECO:0000256" key="1">
    <source>
        <dbReference type="SAM" id="Phobius"/>
    </source>
</evidence>
<keyword evidence="1" id="KW-0812">Transmembrane</keyword>
<dbReference type="RefSeq" id="WP_205160089.1">
    <property type="nucleotide sequence ID" value="NZ_JAFEUM010000015.1"/>
</dbReference>
<feature type="transmembrane region" description="Helical" evidence="1">
    <location>
        <begin position="93"/>
        <end position="109"/>
    </location>
</feature>
<dbReference type="Pfam" id="PF07226">
    <property type="entry name" value="DUF1422"/>
    <property type="match status" value="1"/>
</dbReference>
<feature type="transmembrane region" description="Helical" evidence="1">
    <location>
        <begin position="12"/>
        <end position="29"/>
    </location>
</feature>
<dbReference type="InterPro" id="IPR009867">
    <property type="entry name" value="DUF1422"/>
</dbReference>
<reference evidence="2 3" key="1">
    <citation type="submission" date="2021-02" db="EMBL/GenBank/DDBJ databases">
        <authorList>
            <person name="Park J.-S."/>
        </authorList>
    </citation>
    <scope>NUCLEOTIDE SEQUENCE [LARGE SCALE GENOMIC DNA]</scope>
    <source>
        <strain evidence="2 3">188UL20-2</strain>
    </source>
</reference>
<keyword evidence="1" id="KW-0472">Membrane</keyword>
<sequence length="125" mass="13725">MSSELKNEKKSLVLALILGMSINALWCWLSLPGYGFSIFVVIALVLSAQMLYQDYLNSPIAEDMPLVGLACFFLGAFGHSAFARAAYPDGGSNFFSILVTMGLMLWVAYRMGKSSQVEETEVSEH</sequence>
<gene>
    <name evidence="2" type="ORF">JQC93_20045</name>
</gene>
<protein>
    <submittedName>
        <fullName evidence="2">YijD family membrane protein</fullName>
    </submittedName>
</protein>
<name>A0ABS2HNN4_9VIBR</name>
<keyword evidence="3" id="KW-1185">Reference proteome</keyword>
<comment type="caution">
    <text evidence="2">The sequence shown here is derived from an EMBL/GenBank/DDBJ whole genome shotgun (WGS) entry which is preliminary data.</text>
</comment>
<keyword evidence="1" id="KW-1133">Transmembrane helix</keyword>
<organism evidence="2 3">
    <name type="scientific">Vibrio ulleungensis</name>
    <dbReference type="NCBI Taxonomy" id="2807619"/>
    <lineage>
        <taxon>Bacteria</taxon>
        <taxon>Pseudomonadati</taxon>
        <taxon>Pseudomonadota</taxon>
        <taxon>Gammaproteobacteria</taxon>
        <taxon>Vibrionales</taxon>
        <taxon>Vibrionaceae</taxon>
        <taxon>Vibrio</taxon>
    </lineage>
</organism>
<dbReference type="EMBL" id="JAFEUM010000015">
    <property type="protein sequence ID" value="MBM7038664.1"/>
    <property type="molecule type" value="Genomic_DNA"/>
</dbReference>
<proteinExistence type="predicted"/>
<evidence type="ECO:0000313" key="3">
    <source>
        <dbReference type="Proteomes" id="UP000809621"/>
    </source>
</evidence>
<feature type="transmembrane region" description="Helical" evidence="1">
    <location>
        <begin position="64"/>
        <end position="87"/>
    </location>
</feature>